<protein>
    <submittedName>
        <fullName evidence="1">Uncharacterized protein</fullName>
    </submittedName>
</protein>
<dbReference type="Pfam" id="PF05932">
    <property type="entry name" value="CesT"/>
    <property type="match status" value="1"/>
</dbReference>
<dbReference type="Proteomes" id="UP000315947">
    <property type="component" value="Chromosome"/>
</dbReference>
<name>A0ABX5WZC8_9GAMM</name>
<dbReference type="CDD" id="cd17024">
    <property type="entry name" value="T3SC_IA_DspF-like"/>
    <property type="match status" value="1"/>
</dbReference>
<organism evidence="1 2">
    <name type="scientific">Shewanella psychropiezotolerans</name>
    <dbReference type="NCBI Taxonomy" id="2593655"/>
    <lineage>
        <taxon>Bacteria</taxon>
        <taxon>Pseudomonadati</taxon>
        <taxon>Pseudomonadota</taxon>
        <taxon>Gammaproteobacteria</taxon>
        <taxon>Alteromonadales</taxon>
        <taxon>Shewanellaceae</taxon>
        <taxon>Shewanella</taxon>
    </lineage>
</organism>
<dbReference type="Gene3D" id="3.30.1460.10">
    <property type="match status" value="1"/>
</dbReference>
<sequence length="147" mass="16639">MHHTETKIKELFSELSDSVGSHLDIKTGICALYDHDGQEAAIIEIPKNSEMIILHCELLSMNEGLTIEAYQHIMTKNFSISDMKGCWFALEHNSLKLCTQRAITDMNGVRFCNLVNGFVQQGKQWREKLPQLLDPGLDIPLSPWLAV</sequence>
<gene>
    <name evidence="1" type="ORF">FM037_11610</name>
</gene>
<dbReference type="EMBL" id="CP041614">
    <property type="protein sequence ID" value="QDO83762.1"/>
    <property type="molecule type" value="Genomic_DNA"/>
</dbReference>
<dbReference type="RefSeq" id="WP_144046133.1">
    <property type="nucleotide sequence ID" value="NZ_CP041614.1"/>
</dbReference>
<keyword evidence="2" id="KW-1185">Reference proteome</keyword>
<proteinExistence type="predicted"/>
<evidence type="ECO:0000313" key="1">
    <source>
        <dbReference type="EMBL" id="QDO83762.1"/>
    </source>
</evidence>
<accession>A0ABX5WZC8</accession>
<dbReference type="InterPro" id="IPR010261">
    <property type="entry name" value="Tir_chaperone"/>
</dbReference>
<dbReference type="SUPFAM" id="SSF69635">
    <property type="entry name" value="Type III secretory system chaperone-like"/>
    <property type="match status" value="1"/>
</dbReference>
<reference evidence="1 2" key="1">
    <citation type="submission" date="2019-07" db="EMBL/GenBank/DDBJ databases">
        <title>Shewanella sp. YLB-06 whole genomic sequence.</title>
        <authorList>
            <person name="Yu L."/>
        </authorList>
    </citation>
    <scope>NUCLEOTIDE SEQUENCE [LARGE SCALE GENOMIC DNA]</scope>
    <source>
        <strain evidence="1 2">YLB-06</strain>
    </source>
</reference>
<evidence type="ECO:0000313" key="2">
    <source>
        <dbReference type="Proteomes" id="UP000315947"/>
    </source>
</evidence>